<dbReference type="Gene3D" id="3.20.110.10">
    <property type="entry name" value="Glycoside hydrolase 38, N terminal domain"/>
    <property type="match status" value="1"/>
</dbReference>
<dbReference type="InterPro" id="IPR011013">
    <property type="entry name" value="Gal_mutarotase_sf_dom"/>
</dbReference>
<dbReference type="InterPro" id="IPR013780">
    <property type="entry name" value="Glyco_hydro_b"/>
</dbReference>
<sequence length="872" mass="96685">MKIWIAACVFACSLPCSAQEKVDTSVREIILVFKSHLDVGYSDYAEGVLQKYTGGNVVDALDLIDKTGKRFVWTTPGWEMKEMLERAQPGTKIRLEAALRSGNLALNALPFNIETEACDPEMLVRGLGVSSALSREYGLPLPRDAKQTDVPSHSWILPTLLTNAGVRFLHIGCNYSSGPPEVPLLFWWEGPDGSRLMTMYYAPAYGTQLLPTVGWPFKTWLALMVKNDNEPPPSQKELDALIARAHRLAPNARIRIGRISDFYDDIMKEHPSLPVVRGDMPDTWIHGYMSMPREVKGSRNTSRDLFAWESLDALSSLWMRRTRDITGALSGAYLNDLLFDEHTFGLSMSYKQNGVWGYGDAFKLNRAEGMYDDIERSWHEKGDREFDAEKIVVPSMKRQMQQLALNIDVSGKRILVYNELPWSRDGVVTVKESSPGSAVKDLRTGEVIPVSNEDNIIRFTAKNVPPMGYACYTLQAENATPAHDNMRIDTATASIENNYVVVRFDTAHGCIRSILDKKTGSDMVDTTQGYGFGQYLYERYSKKDADDYCLAYSKPYGTHPSDAEFARPFLPEGAHVSVAGGAARMFFSRDAAGLHASMMISKPHDYVITVTLPEDSTGIELTWSINGKPADPWPEAGWLCFPFNVKQPVFKLGRLGAIVDPSKGFIKGSNMDYGFLNTGMAVLDSGDQGFGLCSPEAPGISLGTPGLWKYSREFGSRKPVVFVNLYNNLWGTNFTEWVEGSWSVRMKLWRVGAFDNERSIITPSAEFRSPLRAVLVEGPKGPLPASAPGIRLSMKGVMVTAFGQNPDGNGTLLRLWEEAGRSGKCTVQLPAGFTSAQFCDLRGEPVSKPFPLVNGQMELAIEANRPLSIILK</sequence>
<evidence type="ECO:0000256" key="1">
    <source>
        <dbReference type="SAM" id="SignalP"/>
    </source>
</evidence>
<keyword evidence="3" id="KW-1185">Reference proteome</keyword>
<protein>
    <submittedName>
        <fullName evidence="2">Glycosyl hydrolase family 38</fullName>
    </submittedName>
</protein>
<accession>A0A4V3GKJ7</accession>
<dbReference type="GO" id="GO:0009313">
    <property type="term" value="P:oligosaccharide catabolic process"/>
    <property type="evidence" value="ECO:0007669"/>
    <property type="project" value="TreeGrafter"/>
</dbReference>
<dbReference type="CDD" id="cd10791">
    <property type="entry name" value="GH38N_AMII_like_1"/>
    <property type="match status" value="1"/>
</dbReference>
<name>A0A4V3GKJ7_9BACT</name>
<gene>
    <name evidence="2" type="ORF">EDB95_3733</name>
</gene>
<dbReference type="Gene3D" id="2.60.40.1180">
    <property type="entry name" value="Golgi alpha-mannosidase II"/>
    <property type="match status" value="1"/>
</dbReference>
<dbReference type="Proteomes" id="UP000294498">
    <property type="component" value="Unassembled WGS sequence"/>
</dbReference>
<comment type="caution">
    <text evidence="2">The sequence shown here is derived from an EMBL/GenBank/DDBJ whole genome shotgun (WGS) entry which is preliminary data.</text>
</comment>
<feature type="chain" id="PRO_5020742417" evidence="1">
    <location>
        <begin position="19"/>
        <end position="872"/>
    </location>
</feature>
<dbReference type="EMBL" id="SODV01000002">
    <property type="protein sequence ID" value="TDW95912.1"/>
    <property type="molecule type" value="Genomic_DNA"/>
</dbReference>
<dbReference type="GO" id="GO:0030246">
    <property type="term" value="F:carbohydrate binding"/>
    <property type="evidence" value="ECO:0007669"/>
    <property type="project" value="InterPro"/>
</dbReference>
<evidence type="ECO:0000313" key="2">
    <source>
        <dbReference type="EMBL" id="TDW95912.1"/>
    </source>
</evidence>
<dbReference type="SUPFAM" id="SSF74650">
    <property type="entry name" value="Galactose mutarotase-like"/>
    <property type="match status" value="1"/>
</dbReference>
<dbReference type="PANTHER" id="PTHR46017:SF1">
    <property type="entry name" value="ALPHA-MANNOSIDASE 2C1"/>
    <property type="match status" value="1"/>
</dbReference>
<dbReference type="InterPro" id="IPR027291">
    <property type="entry name" value="Glyco_hydro_38_N_sf"/>
</dbReference>
<reference evidence="2 3" key="1">
    <citation type="submission" date="2019-03" db="EMBL/GenBank/DDBJ databases">
        <title>Genomic Encyclopedia of Type Strains, Phase IV (KMG-IV): sequencing the most valuable type-strain genomes for metagenomic binning, comparative biology and taxonomic classification.</title>
        <authorList>
            <person name="Goeker M."/>
        </authorList>
    </citation>
    <scope>NUCLEOTIDE SEQUENCE [LARGE SCALE GENOMIC DNA]</scope>
    <source>
        <strain evidence="2 3">DSM 100059</strain>
    </source>
</reference>
<keyword evidence="1" id="KW-0732">Signal</keyword>
<dbReference type="GO" id="GO:0004559">
    <property type="term" value="F:alpha-mannosidase activity"/>
    <property type="evidence" value="ECO:0007669"/>
    <property type="project" value="TreeGrafter"/>
</dbReference>
<proteinExistence type="predicted"/>
<dbReference type="RefSeq" id="WP_133995708.1">
    <property type="nucleotide sequence ID" value="NZ_SODV01000002.1"/>
</dbReference>
<dbReference type="PANTHER" id="PTHR46017">
    <property type="entry name" value="ALPHA-MANNOSIDASE 2C1"/>
    <property type="match status" value="1"/>
</dbReference>
<dbReference type="SUPFAM" id="SSF88713">
    <property type="entry name" value="Glycoside hydrolase/deacetylase"/>
    <property type="match status" value="1"/>
</dbReference>
<organism evidence="2 3">
    <name type="scientific">Dinghuibacter silviterrae</name>
    <dbReference type="NCBI Taxonomy" id="1539049"/>
    <lineage>
        <taxon>Bacteria</taxon>
        <taxon>Pseudomonadati</taxon>
        <taxon>Bacteroidota</taxon>
        <taxon>Chitinophagia</taxon>
        <taxon>Chitinophagales</taxon>
        <taxon>Chitinophagaceae</taxon>
        <taxon>Dinghuibacter</taxon>
    </lineage>
</organism>
<feature type="signal peptide" evidence="1">
    <location>
        <begin position="1"/>
        <end position="18"/>
    </location>
</feature>
<dbReference type="OrthoDB" id="1049785at2"/>
<keyword evidence="2" id="KW-0378">Hydrolase</keyword>
<evidence type="ECO:0000313" key="3">
    <source>
        <dbReference type="Proteomes" id="UP000294498"/>
    </source>
</evidence>
<dbReference type="InterPro" id="IPR011330">
    <property type="entry name" value="Glyco_hydro/deAcase_b/a-brl"/>
</dbReference>
<dbReference type="AlphaFoldDB" id="A0A4V3GKJ7"/>